<evidence type="ECO:0000313" key="10">
    <source>
        <dbReference type="EMBL" id="VAX01332.1"/>
    </source>
</evidence>
<keyword evidence="3" id="KW-0500">Molybdenum</keyword>
<dbReference type="SMART" id="SM00926">
    <property type="entry name" value="Molybdop_Fe4S4"/>
    <property type="match status" value="1"/>
</dbReference>
<dbReference type="GO" id="GO:0043546">
    <property type="term" value="F:molybdopterin cofactor binding"/>
    <property type="evidence" value="ECO:0007669"/>
    <property type="project" value="InterPro"/>
</dbReference>
<evidence type="ECO:0000256" key="1">
    <source>
        <dbReference type="ARBA" id="ARBA00010312"/>
    </source>
</evidence>
<dbReference type="Pfam" id="PF00384">
    <property type="entry name" value="Molybdopterin"/>
    <property type="match status" value="1"/>
</dbReference>
<dbReference type="PANTHER" id="PTHR43742:SF9">
    <property type="entry name" value="TETRATHIONATE REDUCTASE SUBUNIT A"/>
    <property type="match status" value="1"/>
</dbReference>
<dbReference type="Gene3D" id="2.20.25.90">
    <property type="entry name" value="ADC-like domains"/>
    <property type="match status" value="1"/>
</dbReference>
<dbReference type="Gene3D" id="3.40.228.10">
    <property type="entry name" value="Dimethylsulfoxide Reductase, domain 2"/>
    <property type="match status" value="1"/>
</dbReference>
<dbReference type="AlphaFoldDB" id="A0A3B1ABB0"/>
<keyword evidence="4" id="KW-0479">Metal-binding</keyword>
<proteinExistence type="inferred from homology"/>
<dbReference type="GO" id="GO:0046872">
    <property type="term" value="F:metal ion binding"/>
    <property type="evidence" value="ECO:0007669"/>
    <property type="project" value="UniProtKB-KW"/>
</dbReference>
<dbReference type="PROSITE" id="PS51257">
    <property type="entry name" value="PROKAR_LIPOPROTEIN"/>
    <property type="match status" value="1"/>
</dbReference>
<dbReference type="SUPFAM" id="SSF50692">
    <property type="entry name" value="ADC-like"/>
    <property type="match status" value="1"/>
</dbReference>
<reference evidence="10" key="1">
    <citation type="submission" date="2018-06" db="EMBL/GenBank/DDBJ databases">
        <authorList>
            <person name="Zhirakovskaya E."/>
        </authorList>
    </citation>
    <scope>NUCLEOTIDE SEQUENCE</scope>
</reference>
<keyword evidence="7" id="KW-0408">Iron</keyword>
<dbReference type="InterPro" id="IPR006963">
    <property type="entry name" value="Mopterin_OxRdtase_4Fe-4S_dom"/>
</dbReference>
<gene>
    <name evidence="10" type="ORF">MNBD_GAMMA19-185</name>
</gene>
<dbReference type="GO" id="GO:0016491">
    <property type="term" value="F:oxidoreductase activity"/>
    <property type="evidence" value="ECO:0007669"/>
    <property type="project" value="UniProtKB-KW"/>
</dbReference>
<name>A0A3B1ABB0_9ZZZZ</name>
<evidence type="ECO:0000256" key="4">
    <source>
        <dbReference type="ARBA" id="ARBA00022723"/>
    </source>
</evidence>
<dbReference type="GO" id="GO:0051539">
    <property type="term" value="F:4 iron, 4 sulfur cluster binding"/>
    <property type="evidence" value="ECO:0007669"/>
    <property type="project" value="UniProtKB-KW"/>
</dbReference>
<dbReference type="InterPro" id="IPR009010">
    <property type="entry name" value="Asp_de-COase-like_dom_sf"/>
</dbReference>
<feature type="domain" description="4Fe-4S Mo/W bis-MGD-type" evidence="9">
    <location>
        <begin position="56"/>
        <end position="112"/>
    </location>
</feature>
<evidence type="ECO:0000256" key="7">
    <source>
        <dbReference type="ARBA" id="ARBA00023004"/>
    </source>
</evidence>
<keyword evidence="6" id="KW-0560">Oxidoreductase</keyword>
<evidence type="ECO:0000256" key="8">
    <source>
        <dbReference type="ARBA" id="ARBA00023014"/>
    </source>
</evidence>
<dbReference type="SUPFAM" id="SSF53706">
    <property type="entry name" value="Formate dehydrogenase/DMSO reductase, domains 1-3"/>
    <property type="match status" value="1"/>
</dbReference>
<keyword evidence="5" id="KW-0732">Signal</keyword>
<evidence type="ECO:0000256" key="5">
    <source>
        <dbReference type="ARBA" id="ARBA00022729"/>
    </source>
</evidence>
<dbReference type="EMBL" id="UOFV01000249">
    <property type="protein sequence ID" value="VAX01332.1"/>
    <property type="molecule type" value="Genomic_DNA"/>
</dbReference>
<dbReference type="Gene3D" id="3.40.50.740">
    <property type="match status" value="1"/>
</dbReference>
<evidence type="ECO:0000256" key="2">
    <source>
        <dbReference type="ARBA" id="ARBA00022485"/>
    </source>
</evidence>
<evidence type="ECO:0000256" key="6">
    <source>
        <dbReference type="ARBA" id="ARBA00023002"/>
    </source>
</evidence>
<evidence type="ECO:0000259" key="9">
    <source>
        <dbReference type="PROSITE" id="PS51669"/>
    </source>
</evidence>
<dbReference type="PANTHER" id="PTHR43742">
    <property type="entry name" value="TRIMETHYLAMINE-N-OXIDE REDUCTASE"/>
    <property type="match status" value="1"/>
</dbReference>
<dbReference type="PROSITE" id="PS51318">
    <property type="entry name" value="TAT"/>
    <property type="match status" value="1"/>
</dbReference>
<evidence type="ECO:0000256" key="3">
    <source>
        <dbReference type="ARBA" id="ARBA00022505"/>
    </source>
</evidence>
<dbReference type="Pfam" id="PF01568">
    <property type="entry name" value="Molydop_binding"/>
    <property type="match status" value="1"/>
</dbReference>
<dbReference type="InterPro" id="IPR006311">
    <property type="entry name" value="TAT_signal"/>
</dbReference>
<accession>A0A3B1ABB0</accession>
<keyword evidence="2" id="KW-0004">4Fe-4S</keyword>
<dbReference type="Gene3D" id="3.30.2070.10">
    <property type="entry name" value="Formate dehydrogenase/DMSO reductase"/>
    <property type="match status" value="1"/>
</dbReference>
<dbReference type="InterPro" id="IPR006656">
    <property type="entry name" value="Mopterin_OxRdtase"/>
</dbReference>
<comment type="similarity">
    <text evidence="1">Belongs to the prokaryotic molybdopterin-containing oxidoreductase family.</text>
</comment>
<dbReference type="Pfam" id="PF04879">
    <property type="entry name" value="Molybdop_Fe4S4"/>
    <property type="match status" value="1"/>
</dbReference>
<keyword evidence="8" id="KW-0411">Iron-sulfur</keyword>
<dbReference type="PROSITE" id="PS51669">
    <property type="entry name" value="4FE4S_MOW_BIS_MGD"/>
    <property type="match status" value="1"/>
</dbReference>
<organism evidence="10">
    <name type="scientific">hydrothermal vent metagenome</name>
    <dbReference type="NCBI Taxonomy" id="652676"/>
    <lineage>
        <taxon>unclassified sequences</taxon>
        <taxon>metagenomes</taxon>
        <taxon>ecological metagenomes</taxon>
    </lineage>
</organism>
<protein>
    <recommendedName>
        <fullName evidence="9">4Fe-4S Mo/W bis-MGD-type domain-containing protein</fullName>
    </recommendedName>
</protein>
<dbReference type="InterPro" id="IPR006657">
    <property type="entry name" value="MoPterin_dinucl-bd_dom"/>
</dbReference>
<dbReference type="Gene3D" id="2.40.40.20">
    <property type="match status" value="1"/>
</dbReference>
<sequence length="737" mass="78759">MSGKMNRRSFLKVMGWSGAGVALTGCDMPTTVTLEEGKEDVVSYLMPEEYVIPGVGVWYASTCTQCAAGCGIHGRVREGRVLKLEGNPDTAMNNGKLCMMGQAGVQGHYNPDRITTPMMRTGGSLTPISWEKALGVLEEKLGTVNGDSFAWFTGTISGHQSVLLTNHLDAMGSTNHYAHEVVNNAVSRAVNQDMLGEANPRLRLDKAKMIVSFGADFMGASQSPVQYAGQYAKFRTNKERGLLVQIESKMSLTGGSADLWLAIKPGTEAVLALGMANLLLNKIKISDAGIPADVRTLINTYDITKVARVTGVAGDRIQRVTQLLSERAPSLVLAGAGVEGQVQGYATTAAIMMLNHILGNVGKTIESAGDFPFPQLMAKQGGTADLVAFAKAAKAKKLDAVIFHGSNPVYSAPKSLGLTEAMANIGFKVAISQFPDETTMAADLVLPVDSYLEDWGTQVPVDQAEANAIHVQQPLMEKLNAETKGLGDILLTLLKQRKKDDYGQFEDYYAYLRNAFAAMPTSVKNDAKSNDEFWNTALQTGVIKVDAGTKTLQSTVVSFAAPVEDDTAGLTLLPSPRLGLFDGRHANLPWLQEAPDQISKVVWDSWVEMHPDTAAKMGIGNLDLVEVSSAQGSVKLRVVLLKGMHADAVAIPLGQGHEAYGRYAKGLGVNPLQILDATTDGKTGELAMYSTRVTVKRVGPADSLSIVRMGTGAGDSQVGRKLVGTVPVEQVRRTEGT</sequence>
<dbReference type="InterPro" id="IPR050612">
    <property type="entry name" value="Prok_Mopterin_Oxidored"/>
</dbReference>